<dbReference type="Gene3D" id="3.40.630.30">
    <property type="match status" value="1"/>
</dbReference>
<evidence type="ECO:0000256" key="2">
    <source>
        <dbReference type="ARBA" id="ARBA00023315"/>
    </source>
</evidence>
<evidence type="ECO:0000313" key="5">
    <source>
        <dbReference type="EMBL" id="MDX2296677.1"/>
    </source>
</evidence>
<dbReference type="SUPFAM" id="SSF55729">
    <property type="entry name" value="Acyl-CoA N-acyltransferases (Nat)"/>
    <property type="match status" value="1"/>
</dbReference>
<feature type="region of interest" description="Disordered" evidence="3">
    <location>
        <begin position="1"/>
        <end position="22"/>
    </location>
</feature>
<keyword evidence="6" id="KW-1185">Reference proteome</keyword>
<proteinExistence type="predicted"/>
<comment type="caution">
    <text evidence="5">The sequence shown here is derived from an EMBL/GenBank/DDBJ whole genome shotgun (WGS) entry which is preliminary data.</text>
</comment>
<dbReference type="PROSITE" id="PS51186">
    <property type="entry name" value="GNAT"/>
    <property type="match status" value="1"/>
</dbReference>
<dbReference type="PANTHER" id="PTHR43877">
    <property type="entry name" value="AMINOALKYLPHOSPHONATE N-ACETYLTRANSFERASE-RELATED-RELATED"/>
    <property type="match status" value="1"/>
</dbReference>
<reference evidence="5 6" key="1">
    <citation type="submission" date="2023-10" db="EMBL/GenBank/DDBJ databases">
        <authorList>
            <person name="Wang X.X."/>
        </authorList>
    </citation>
    <scope>NUCLEOTIDE SEQUENCE [LARGE SCALE GENOMIC DNA]</scope>
    <source>
        <strain evidence="5 6">NBRC 12816</strain>
    </source>
</reference>
<feature type="domain" description="N-acetyltransferase" evidence="4">
    <location>
        <begin position="16"/>
        <end position="165"/>
    </location>
</feature>
<dbReference type="EMBL" id="JAWJZF010000503">
    <property type="protein sequence ID" value="MDX2296677.1"/>
    <property type="molecule type" value="Genomic_DNA"/>
</dbReference>
<dbReference type="InterPro" id="IPR050832">
    <property type="entry name" value="Bact_Acetyltransf"/>
</dbReference>
<evidence type="ECO:0000256" key="1">
    <source>
        <dbReference type="ARBA" id="ARBA00022679"/>
    </source>
</evidence>
<dbReference type="RefSeq" id="WP_319012842.1">
    <property type="nucleotide sequence ID" value="NZ_JAWJZF010000503.1"/>
</dbReference>
<dbReference type="Pfam" id="PF00583">
    <property type="entry name" value="Acetyltransf_1"/>
    <property type="match status" value="1"/>
</dbReference>
<dbReference type="EC" id="2.3.1.-" evidence="5"/>
<evidence type="ECO:0000313" key="6">
    <source>
        <dbReference type="Proteomes" id="UP001278571"/>
    </source>
</evidence>
<dbReference type="InterPro" id="IPR016181">
    <property type="entry name" value="Acyl_CoA_acyltransferase"/>
</dbReference>
<keyword evidence="2 5" id="KW-0012">Acyltransferase</keyword>
<protein>
    <submittedName>
        <fullName evidence="5">GNAT family N-acetyltransferase</fullName>
        <ecNumber evidence="5">2.3.1.-</ecNumber>
    </submittedName>
</protein>
<name>A0ABU4KFW4_9ACTN</name>
<organism evidence="5 6">
    <name type="scientific">Streptomyces roseolus</name>
    <dbReference type="NCBI Taxonomy" id="67358"/>
    <lineage>
        <taxon>Bacteria</taxon>
        <taxon>Bacillati</taxon>
        <taxon>Actinomycetota</taxon>
        <taxon>Actinomycetes</taxon>
        <taxon>Kitasatosporales</taxon>
        <taxon>Streptomycetaceae</taxon>
        <taxon>Streptomyces</taxon>
    </lineage>
</organism>
<keyword evidence="1 5" id="KW-0808">Transferase</keyword>
<dbReference type="Proteomes" id="UP001278571">
    <property type="component" value="Unassembled WGS sequence"/>
</dbReference>
<evidence type="ECO:0000259" key="4">
    <source>
        <dbReference type="PROSITE" id="PS51186"/>
    </source>
</evidence>
<dbReference type="InterPro" id="IPR000182">
    <property type="entry name" value="GNAT_dom"/>
</dbReference>
<accession>A0ABU4KFW4</accession>
<dbReference type="GO" id="GO:0016746">
    <property type="term" value="F:acyltransferase activity"/>
    <property type="evidence" value="ECO:0007669"/>
    <property type="project" value="UniProtKB-KW"/>
</dbReference>
<sequence length="165" mass="17207">MPRSSDPSAAPSPSTRPVRPAVPADAGEIARLRSAYVLSQPLGEAWLDVCREHLAGRLGPAGDARAFVVDAPGGGLAACALALTHRVLPGPGYPRGLAARVHAVATEPAYRRRGYARAVVSALVEHLWQDGVTLFELHASEEAAPLYEEFGFASDAGHADDPAGP</sequence>
<gene>
    <name evidence="5" type="ORF">R2363_31460</name>
</gene>
<evidence type="ECO:0000256" key="3">
    <source>
        <dbReference type="SAM" id="MobiDB-lite"/>
    </source>
</evidence>
<dbReference type="CDD" id="cd04301">
    <property type="entry name" value="NAT_SF"/>
    <property type="match status" value="1"/>
</dbReference>